<feature type="region of interest" description="Disordered" evidence="1">
    <location>
        <begin position="24"/>
        <end position="63"/>
    </location>
</feature>
<organism evidence="3 4">
    <name type="scientific">Protomyces lactucae-debilis</name>
    <dbReference type="NCBI Taxonomy" id="2754530"/>
    <lineage>
        <taxon>Eukaryota</taxon>
        <taxon>Fungi</taxon>
        <taxon>Dikarya</taxon>
        <taxon>Ascomycota</taxon>
        <taxon>Taphrinomycotina</taxon>
        <taxon>Taphrinomycetes</taxon>
        <taxon>Taphrinales</taxon>
        <taxon>Protomycetaceae</taxon>
        <taxon>Protomyces</taxon>
    </lineage>
</organism>
<accession>A0A1Y2FQ20</accession>
<evidence type="ECO:0000313" key="3">
    <source>
        <dbReference type="EMBL" id="ORY85697.1"/>
    </source>
</evidence>
<protein>
    <submittedName>
        <fullName evidence="3">Uncharacterized protein</fullName>
    </submittedName>
</protein>
<dbReference type="RefSeq" id="XP_040727179.1">
    <property type="nucleotide sequence ID" value="XM_040868814.1"/>
</dbReference>
<sequence>MNLWALMAYTSLLSRFLIAHASPEAGPQAPSVRKRPPGSSSGQQALSNATGAEEEPRSKVGKAKGTRPNLFVLYDSKCYHLRFEVKRLLNPEKFPQLTQEDCETRCKQSIIKYCRGKEFMTRKHQKTDCIRSGHCIRSRAINITERSCSDRLTAAAALQTCYLEGCACSATVDVWRIKRYGPATPNDQHNFFGPRVEGKALPLCHPENMVKKFEANRWQIGKWSVVQTDIDCDEVLTEEDECSCTGPGKRPCKAVETFTTSRCALDNPGPHGGCICAAEHHRQCMAETGPKSPAADEVSYFAELENEFGANYFELDDLL</sequence>
<evidence type="ECO:0000313" key="4">
    <source>
        <dbReference type="Proteomes" id="UP000193685"/>
    </source>
</evidence>
<feature type="chain" id="PRO_5012372735" evidence="2">
    <location>
        <begin position="22"/>
        <end position="319"/>
    </location>
</feature>
<reference evidence="3 4" key="1">
    <citation type="submission" date="2016-07" db="EMBL/GenBank/DDBJ databases">
        <title>Pervasive Adenine N6-methylation of Active Genes in Fungi.</title>
        <authorList>
            <consortium name="DOE Joint Genome Institute"/>
            <person name="Mondo S.J."/>
            <person name="Dannebaum R.O."/>
            <person name="Kuo R.C."/>
            <person name="Labutti K."/>
            <person name="Haridas S."/>
            <person name="Kuo A."/>
            <person name="Salamov A."/>
            <person name="Ahrendt S.R."/>
            <person name="Lipzen A."/>
            <person name="Sullivan W."/>
            <person name="Andreopoulos W.B."/>
            <person name="Clum A."/>
            <person name="Lindquist E."/>
            <person name="Daum C."/>
            <person name="Ramamoorthy G.K."/>
            <person name="Gryganskyi A."/>
            <person name="Culley D."/>
            <person name="Magnuson J.K."/>
            <person name="James T.Y."/>
            <person name="O'Malley M.A."/>
            <person name="Stajich J.E."/>
            <person name="Spatafora J.W."/>
            <person name="Visel A."/>
            <person name="Grigoriev I.V."/>
        </authorList>
    </citation>
    <scope>NUCLEOTIDE SEQUENCE [LARGE SCALE GENOMIC DNA]</scope>
    <source>
        <strain evidence="3 4">12-1054</strain>
    </source>
</reference>
<name>A0A1Y2FQ20_PROLT</name>
<gene>
    <name evidence="3" type="ORF">BCR37DRAFT_377407</name>
</gene>
<evidence type="ECO:0000256" key="2">
    <source>
        <dbReference type="SAM" id="SignalP"/>
    </source>
</evidence>
<comment type="caution">
    <text evidence="3">The sequence shown here is derived from an EMBL/GenBank/DDBJ whole genome shotgun (WGS) entry which is preliminary data.</text>
</comment>
<keyword evidence="4" id="KW-1185">Reference proteome</keyword>
<keyword evidence="2" id="KW-0732">Signal</keyword>
<dbReference type="AlphaFoldDB" id="A0A1Y2FQ20"/>
<feature type="signal peptide" evidence="2">
    <location>
        <begin position="1"/>
        <end position="21"/>
    </location>
</feature>
<dbReference type="EMBL" id="MCFI01000004">
    <property type="protein sequence ID" value="ORY85697.1"/>
    <property type="molecule type" value="Genomic_DNA"/>
</dbReference>
<dbReference type="GeneID" id="63785413"/>
<feature type="compositionally biased region" description="Polar residues" evidence="1">
    <location>
        <begin position="38"/>
        <end position="50"/>
    </location>
</feature>
<dbReference type="Proteomes" id="UP000193685">
    <property type="component" value="Unassembled WGS sequence"/>
</dbReference>
<proteinExistence type="predicted"/>
<evidence type="ECO:0000256" key="1">
    <source>
        <dbReference type="SAM" id="MobiDB-lite"/>
    </source>
</evidence>